<keyword evidence="11 13" id="KW-0472">Membrane</keyword>
<evidence type="ECO:0000256" key="12">
    <source>
        <dbReference type="SAM" id="MobiDB-lite"/>
    </source>
</evidence>
<evidence type="ECO:0000313" key="16">
    <source>
        <dbReference type="Proteomes" id="UP001218579"/>
    </source>
</evidence>
<dbReference type="CDD" id="cd04191">
    <property type="entry name" value="Glucan_BSP_MdoH"/>
    <property type="match status" value="1"/>
</dbReference>
<comment type="caution">
    <text evidence="15">The sequence shown here is derived from an EMBL/GenBank/DDBJ whole genome shotgun (WGS) entry which is preliminary data.</text>
</comment>
<evidence type="ECO:0000256" key="13">
    <source>
        <dbReference type="SAM" id="Phobius"/>
    </source>
</evidence>
<evidence type="ECO:0000256" key="4">
    <source>
        <dbReference type="ARBA" id="ARBA00020585"/>
    </source>
</evidence>
<evidence type="ECO:0000256" key="2">
    <source>
        <dbReference type="ARBA" id="ARBA00005001"/>
    </source>
</evidence>
<comment type="pathway">
    <text evidence="2">Glycan metabolism; osmoregulated periplasmic glucan (OPG) biosynthesis.</text>
</comment>
<protein>
    <recommendedName>
        <fullName evidence="4">Glucans biosynthesis glucosyltransferase H</fullName>
    </recommendedName>
</protein>
<feature type="transmembrane region" description="Helical" evidence="13">
    <location>
        <begin position="494"/>
        <end position="520"/>
    </location>
</feature>
<dbReference type="EMBL" id="JAQQKV010000003">
    <property type="protein sequence ID" value="MDC7677297.1"/>
    <property type="molecule type" value="Genomic_DNA"/>
</dbReference>
<dbReference type="SUPFAM" id="SSF53448">
    <property type="entry name" value="Nucleotide-diphospho-sugar transferases"/>
    <property type="match status" value="1"/>
</dbReference>
<keyword evidence="7 15" id="KW-0328">Glycosyltransferase</keyword>
<feature type="transmembrane region" description="Helical" evidence="13">
    <location>
        <begin position="417"/>
        <end position="439"/>
    </location>
</feature>
<dbReference type="Gene3D" id="3.90.550.10">
    <property type="entry name" value="Spore Coat Polysaccharide Biosynthesis Protein SpsA, Chain A"/>
    <property type="match status" value="1"/>
</dbReference>
<reference evidence="15 16" key="1">
    <citation type="submission" date="2023-01" db="EMBL/GenBank/DDBJ databases">
        <title>Novel species of the genus Asticcacaulis isolated from rivers.</title>
        <authorList>
            <person name="Lu H."/>
        </authorList>
    </citation>
    <scope>NUCLEOTIDE SEQUENCE [LARGE SCALE GENOMIC DNA]</scope>
    <source>
        <strain evidence="15 16">LKC15W</strain>
    </source>
</reference>
<evidence type="ECO:0000256" key="5">
    <source>
        <dbReference type="ARBA" id="ARBA00022475"/>
    </source>
</evidence>
<dbReference type="InterPro" id="IPR001173">
    <property type="entry name" value="Glyco_trans_2-like"/>
</dbReference>
<dbReference type="Proteomes" id="UP001218579">
    <property type="component" value="Unassembled WGS sequence"/>
</dbReference>
<name>A0ABT5HM39_9CAUL</name>
<sequence length="626" mass="67958">MDLLRFAGQRLSQTFGARQPVTEPHTPVMPSGAPLDMPVQSLTEGALSSALIPTSPRHMIWRRLFIFGLSLLIGATGIGVLAQSLSYQGFHPLEMLFLGLAGFLFTWMAFAFISSLAGVWVYLTRQDDLGLFPDGPVPLLRQHTAILMPICNEDAHAVVGRLDTIRHSLIATLQGNRFDIFVLSDTQDPVAAETERTAFLKMQRLSGAPRIYYRRRPINTDRKAGNIADWVSRHGAAYAHMIVLDADSLMSGNTLVRLAGGMERHPRVGLIQTAPRLINRKSLFARCEQFAARLYGPVAACGIAWWSGSEGNFWGHNAIIRTRAFAEAAGLPHLPGRAPFGGHIMSHDFVEAALLRRAGWAVHMAPHLDGSYEESPPSLMDTLGRDRRWCQGNLQHAAVVGASGLHWINRFHLLRGVFTYLLAPMWVAMVGTGAALAAADITPAATSVGPMAGLFAVTMSFLILPKVLAAIVVLRDPDTRAGFGGAVRATFSLIIETVLSTLIAPVVMISHAFMVASILSGRKSGWKSQRRSEYEVSADELARRFTAHTLIGMGLLLVASIFAPETLIMTAGAAFALMLSVPVAFITAKATPRRLMPVFLIPEEGRVTTDSDSPMDSPLTPAPQLP</sequence>
<keyword evidence="9 13" id="KW-0812">Transmembrane</keyword>
<keyword evidence="5" id="KW-1003">Cell membrane</keyword>
<evidence type="ECO:0000313" key="15">
    <source>
        <dbReference type="EMBL" id="MDC7677297.1"/>
    </source>
</evidence>
<feature type="transmembrane region" description="Helical" evidence="13">
    <location>
        <begin position="97"/>
        <end position="123"/>
    </location>
</feature>
<dbReference type="NCBIfam" id="NF003962">
    <property type="entry name" value="PRK05454.2-5"/>
    <property type="match status" value="1"/>
</dbReference>
<keyword evidence="16" id="KW-1185">Reference proteome</keyword>
<dbReference type="InterPro" id="IPR029044">
    <property type="entry name" value="Nucleotide-diphossugar_trans"/>
</dbReference>
<gene>
    <name evidence="15" type="primary">mdoH</name>
    <name evidence="15" type="ORF">PQU98_14220</name>
</gene>
<evidence type="ECO:0000256" key="11">
    <source>
        <dbReference type="ARBA" id="ARBA00023136"/>
    </source>
</evidence>
<proteinExistence type="inferred from homology"/>
<dbReference type="InterPro" id="IPR050321">
    <property type="entry name" value="Glycosyltr_2/OpgH_subfam"/>
</dbReference>
<evidence type="ECO:0000256" key="1">
    <source>
        <dbReference type="ARBA" id="ARBA00004429"/>
    </source>
</evidence>
<dbReference type="GO" id="GO:0016757">
    <property type="term" value="F:glycosyltransferase activity"/>
    <property type="evidence" value="ECO:0007669"/>
    <property type="project" value="UniProtKB-KW"/>
</dbReference>
<organism evidence="15 16">
    <name type="scientific">Asticcacaulis machinosus</name>
    <dbReference type="NCBI Taxonomy" id="2984211"/>
    <lineage>
        <taxon>Bacteria</taxon>
        <taxon>Pseudomonadati</taxon>
        <taxon>Pseudomonadota</taxon>
        <taxon>Alphaproteobacteria</taxon>
        <taxon>Caulobacterales</taxon>
        <taxon>Caulobacteraceae</taxon>
        <taxon>Asticcacaulis</taxon>
    </lineage>
</organism>
<feature type="transmembrane region" description="Helical" evidence="13">
    <location>
        <begin position="451"/>
        <end position="474"/>
    </location>
</feature>
<comment type="subcellular location">
    <subcellularLocation>
        <location evidence="1">Cell inner membrane</location>
        <topology evidence="1">Multi-pass membrane protein</topology>
    </subcellularLocation>
</comment>
<keyword evidence="10 13" id="KW-1133">Transmembrane helix</keyword>
<evidence type="ECO:0000256" key="8">
    <source>
        <dbReference type="ARBA" id="ARBA00022679"/>
    </source>
</evidence>
<keyword evidence="8 15" id="KW-0808">Transferase</keyword>
<feature type="transmembrane region" description="Helical" evidence="13">
    <location>
        <begin position="568"/>
        <end position="588"/>
    </location>
</feature>
<keyword evidence="6" id="KW-0997">Cell inner membrane</keyword>
<evidence type="ECO:0000259" key="14">
    <source>
        <dbReference type="Pfam" id="PF13632"/>
    </source>
</evidence>
<evidence type="ECO:0000256" key="10">
    <source>
        <dbReference type="ARBA" id="ARBA00022989"/>
    </source>
</evidence>
<feature type="domain" description="Glycosyltransferase 2-like" evidence="14">
    <location>
        <begin position="242"/>
        <end position="446"/>
    </location>
</feature>
<feature type="region of interest" description="Disordered" evidence="12">
    <location>
        <begin position="607"/>
        <end position="626"/>
    </location>
</feature>
<dbReference type="PANTHER" id="PTHR43867">
    <property type="entry name" value="CELLULOSE SYNTHASE CATALYTIC SUBUNIT A [UDP-FORMING]"/>
    <property type="match status" value="1"/>
</dbReference>
<feature type="transmembrane region" description="Helical" evidence="13">
    <location>
        <begin position="290"/>
        <end position="308"/>
    </location>
</feature>
<evidence type="ECO:0000256" key="7">
    <source>
        <dbReference type="ARBA" id="ARBA00022676"/>
    </source>
</evidence>
<comment type="similarity">
    <text evidence="3">Belongs to the glycosyltransferase 2 family. OpgH subfamily.</text>
</comment>
<feature type="transmembrane region" description="Helical" evidence="13">
    <location>
        <begin position="541"/>
        <end position="562"/>
    </location>
</feature>
<dbReference type="RefSeq" id="WP_272745621.1">
    <property type="nucleotide sequence ID" value="NZ_JAQQKV010000003.1"/>
</dbReference>
<evidence type="ECO:0000256" key="6">
    <source>
        <dbReference type="ARBA" id="ARBA00022519"/>
    </source>
</evidence>
<evidence type="ECO:0000256" key="3">
    <source>
        <dbReference type="ARBA" id="ARBA00009337"/>
    </source>
</evidence>
<dbReference type="Pfam" id="PF13632">
    <property type="entry name" value="Glyco_trans_2_3"/>
    <property type="match status" value="1"/>
</dbReference>
<feature type="transmembrane region" description="Helical" evidence="13">
    <location>
        <begin position="64"/>
        <end position="85"/>
    </location>
</feature>
<dbReference type="PANTHER" id="PTHR43867:SF5">
    <property type="entry name" value="GLUCANS BIOSYNTHESIS GLUCOSYLTRANSFERASE H"/>
    <property type="match status" value="1"/>
</dbReference>
<accession>A0ABT5HM39</accession>
<evidence type="ECO:0000256" key="9">
    <source>
        <dbReference type="ARBA" id="ARBA00022692"/>
    </source>
</evidence>
<dbReference type="NCBIfam" id="NF003958">
    <property type="entry name" value="PRK05454.2-1"/>
    <property type="match status" value="1"/>
</dbReference>